<reference evidence="2" key="1">
    <citation type="journal article" date="2023" name="Science">
        <title>Genome structures resolve the early diversification of teleost fishes.</title>
        <authorList>
            <person name="Parey E."/>
            <person name="Louis A."/>
            <person name="Montfort J."/>
            <person name="Bouchez O."/>
            <person name="Roques C."/>
            <person name="Iampietro C."/>
            <person name="Lluch J."/>
            <person name="Castinel A."/>
            <person name="Donnadieu C."/>
            <person name="Desvignes T."/>
            <person name="Floi Bucao C."/>
            <person name="Jouanno E."/>
            <person name="Wen M."/>
            <person name="Mejri S."/>
            <person name="Dirks R."/>
            <person name="Jansen H."/>
            <person name="Henkel C."/>
            <person name="Chen W.J."/>
            <person name="Zahm M."/>
            <person name="Cabau C."/>
            <person name="Klopp C."/>
            <person name="Thompson A.W."/>
            <person name="Robinson-Rechavi M."/>
            <person name="Braasch I."/>
            <person name="Lecointre G."/>
            <person name="Bobe J."/>
            <person name="Postlethwait J.H."/>
            <person name="Berthelot C."/>
            <person name="Roest Crollius H."/>
            <person name="Guiguen Y."/>
        </authorList>
    </citation>
    <scope>NUCLEOTIDE SEQUENCE</scope>
    <source>
        <strain evidence="2">WJC10195</strain>
    </source>
</reference>
<dbReference type="Proteomes" id="UP001152622">
    <property type="component" value="Chromosome 2"/>
</dbReference>
<feature type="compositionally biased region" description="Basic and acidic residues" evidence="1">
    <location>
        <begin position="201"/>
        <end position="211"/>
    </location>
</feature>
<name>A0A9Q1J7N4_SYNKA</name>
<evidence type="ECO:0000313" key="3">
    <source>
        <dbReference type="Proteomes" id="UP001152622"/>
    </source>
</evidence>
<comment type="caution">
    <text evidence="2">The sequence shown here is derived from an EMBL/GenBank/DDBJ whole genome shotgun (WGS) entry which is preliminary data.</text>
</comment>
<keyword evidence="3" id="KW-1185">Reference proteome</keyword>
<evidence type="ECO:0000256" key="1">
    <source>
        <dbReference type="SAM" id="MobiDB-lite"/>
    </source>
</evidence>
<feature type="region of interest" description="Disordered" evidence="1">
    <location>
        <begin position="110"/>
        <end position="175"/>
    </location>
</feature>
<feature type="region of interest" description="Disordered" evidence="1">
    <location>
        <begin position="201"/>
        <end position="225"/>
    </location>
</feature>
<dbReference type="EMBL" id="JAINUF010000002">
    <property type="protein sequence ID" value="KAJ8373441.1"/>
    <property type="molecule type" value="Genomic_DNA"/>
</dbReference>
<evidence type="ECO:0000313" key="2">
    <source>
        <dbReference type="EMBL" id="KAJ8373441.1"/>
    </source>
</evidence>
<accession>A0A9Q1J7N4</accession>
<dbReference type="AlphaFoldDB" id="A0A9Q1J7N4"/>
<organism evidence="2 3">
    <name type="scientific">Synaphobranchus kaupii</name>
    <name type="common">Kaup's arrowtooth eel</name>
    <dbReference type="NCBI Taxonomy" id="118154"/>
    <lineage>
        <taxon>Eukaryota</taxon>
        <taxon>Metazoa</taxon>
        <taxon>Chordata</taxon>
        <taxon>Craniata</taxon>
        <taxon>Vertebrata</taxon>
        <taxon>Euteleostomi</taxon>
        <taxon>Actinopterygii</taxon>
        <taxon>Neopterygii</taxon>
        <taxon>Teleostei</taxon>
        <taxon>Anguilliformes</taxon>
        <taxon>Synaphobranchidae</taxon>
        <taxon>Synaphobranchus</taxon>
    </lineage>
</organism>
<feature type="compositionally biased region" description="Basic residues" evidence="1">
    <location>
        <begin position="131"/>
        <end position="148"/>
    </location>
</feature>
<feature type="compositionally biased region" description="Polar residues" evidence="1">
    <location>
        <begin position="155"/>
        <end position="165"/>
    </location>
</feature>
<proteinExistence type="predicted"/>
<sequence length="225" mass="24280">MFRRSSSRTAGQRGGGGGCSKPHRLRRVAVVTGVTRPSLDLVTPDLSLSRANRQPAGRMEWRLATSGTVEPGPFAEITEEPWPCEEGSLYYRLRHASHSNKSLAAAAVGGGCAPETDAHAAVNPKRETSNAKKKHPAPRTARLRRRSGRVPLLSVATSSESTSPRTRLASRGGRALHAPPLLAHCTVPGMTGLLDRRRCPREVADGRDERQPIYGGVRSKRELAS</sequence>
<protein>
    <submittedName>
        <fullName evidence="2">Uncharacterized protein</fullName>
    </submittedName>
</protein>
<feature type="region of interest" description="Disordered" evidence="1">
    <location>
        <begin position="1"/>
        <end position="24"/>
    </location>
</feature>
<gene>
    <name evidence="2" type="ORF">SKAU_G00040210</name>
</gene>